<protein>
    <submittedName>
        <fullName evidence="2">Uncharacterized protein</fullName>
    </submittedName>
</protein>
<feature type="compositionally biased region" description="Basic and acidic residues" evidence="1">
    <location>
        <begin position="218"/>
        <end position="227"/>
    </location>
</feature>
<dbReference type="Proteomes" id="UP000006272">
    <property type="component" value="Unassembled WGS sequence"/>
</dbReference>
<gene>
    <name evidence="2" type="ORF">B193_2967</name>
</gene>
<evidence type="ECO:0000256" key="1">
    <source>
        <dbReference type="SAM" id="MobiDB-lite"/>
    </source>
</evidence>
<feature type="region of interest" description="Disordered" evidence="1">
    <location>
        <begin position="207"/>
        <end position="246"/>
    </location>
</feature>
<proteinExistence type="predicted"/>
<comment type="caution">
    <text evidence="2">The sequence shown here is derived from an EMBL/GenBank/DDBJ whole genome shotgun (WGS) entry which is preliminary data.</text>
</comment>
<reference evidence="2 3" key="1">
    <citation type="submission" date="2012-07" db="EMBL/GenBank/DDBJ databases">
        <title>Draft genome sequence of Desulfovibrio magneticus str. Maddingley MBC34 obtained from a metagenomic sequence of a methanogenic enrichment isolated from coal-seam formation water in Victoria, Australia.</title>
        <authorList>
            <person name="Greenfield P."/>
            <person name="Hendry P."/>
            <person name="Li D."/>
            <person name="Rosewarne C.P."/>
            <person name="Tran-Dinh N."/>
            <person name="Elbourne L.D.H."/>
            <person name="Paulsen I.T."/>
            <person name="Midgley D.J."/>
        </authorList>
    </citation>
    <scope>NUCLEOTIDE SEQUENCE [LARGE SCALE GENOMIC DNA]</scope>
    <source>
        <strain evidence="3">Maddingley MBC34</strain>
    </source>
</reference>
<feature type="compositionally biased region" description="Basic and acidic residues" evidence="1">
    <location>
        <begin position="123"/>
        <end position="136"/>
    </location>
</feature>
<evidence type="ECO:0000313" key="3">
    <source>
        <dbReference type="Proteomes" id="UP000006272"/>
    </source>
</evidence>
<name>K6H749_9BACT</name>
<dbReference type="EMBL" id="ALAO01000258">
    <property type="protein sequence ID" value="EKO38328.1"/>
    <property type="molecule type" value="Genomic_DNA"/>
</dbReference>
<dbReference type="AlphaFoldDB" id="K6H749"/>
<accession>K6H749</accession>
<organism evidence="2 3">
    <name type="scientific">Solidesulfovibrio magneticus str. Maddingley MBC34</name>
    <dbReference type="NCBI Taxonomy" id="1206767"/>
    <lineage>
        <taxon>Bacteria</taxon>
        <taxon>Pseudomonadati</taxon>
        <taxon>Thermodesulfobacteriota</taxon>
        <taxon>Desulfovibrionia</taxon>
        <taxon>Desulfovibrionales</taxon>
        <taxon>Desulfovibrionaceae</taxon>
        <taxon>Solidesulfovibrio</taxon>
    </lineage>
</organism>
<dbReference type="PATRIC" id="fig|1206767.3.peg.2918"/>
<evidence type="ECO:0000313" key="2">
    <source>
        <dbReference type="EMBL" id="EKO38328.1"/>
    </source>
</evidence>
<feature type="region of interest" description="Disordered" evidence="1">
    <location>
        <begin position="97"/>
        <end position="144"/>
    </location>
</feature>
<sequence>MVWKKIPPEADYFHCEPGTDYFICEEGFVVEGRFLQDGQANLDKAIWPTVQGNRAYIRVRRKGVDKKFQLVRIFAELFPELLAAELTLRTRKGPYSLRIEADGGDEPAPERPAAAKARKEKPVRKERERERERELPEDADEEIVDAPEEAFAEDEDEDEPTVAVADHRLCRVCNLRKRASEFSPREDMCLDCYMGRDELLKEIIARRRRKSKPAAPRAAEENVERGNMEGNIDSFGSMDFGISLPE</sequence>